<dbReference type="Pfam" id="PF02892">
    <property type="entry name" value="zf-BED"/>
    <property type="match status" value="1"/>
</dbReference>
<dbReference type="SUPFAM" id="SSF57716">
    <property type="entry name" value="Glucocorticoid receptor-like (DNA-binding domain)"/>
    <property type="match status" value="1"/>
</dbReference>
<feature type="domain" description="ZAD" evidence="6">
    <location>
        <begin position="3"/>
        <end position="77"/>
    </location>
</feature>
<feature type="binding site" evidence="4">
    <location>
        <position position="50"/>
    </location>
    <ligand>
        <name>Zn(2+)</name>
        <dbReference type="ChEBI" id="CHEBI:29105"/>
    </ligand>
</feature>
<dbReference type="InterPro" id="IPR003656">
    <property type="entry name" value="Znf_BED"/>
</dbReference>
<reference evidence="7" key="2">
    <citation type="submission" date="2022-10" db="EMBL/GenBank/DDBJ databases">
        <authorList>
            <consortium name="ENA_rothamsted_submissions"/>
            <consortium name="culmorum"/>
            <person name="King R."/>
        </authorList>
    </citation>
    <scope>NUCLEOTIDE SEQUENCE</scope>
</reference>
<feature type="compositionally biased region" description="Basic and acidic residues" evidence="5">
    <location>
        <begin position="104"/>
        <end position="114"/>
    </location>
</feature>
<feature type="binding site" evidence="4">
    <location>
        <position position="8"/>
    </location>
    <ligand>
        <name>Zn(2+)</name>
        <dbReference type="ChEBI" id="CHEBI:29105"/>
    </ligand>
</feature>
<dbReference type="InterPro" id="IPR012934">
    <property type="entry name" value="Znf_AD"/>
</dbReference>
<dbReference type="Pfam" id="PF07776">
    <property type="entry name" value="zf-AD"/>
    <property type="match status" value="1"/>
</dbReference>
<dbReference type="GO" id="GO:0003677">
    <property type="term" value="F:DNA binding"/>
    <property type="evidence" value="ECO:0007669"/>
    <property type="project" value="InterPro"/>
</dbReference>
<dbReference type="SMART" id="SM00868">
    <property type="entry name" value="zf-AD"/>
    <property type="match status" value="1"/>
</dbReference>
<organism evidence="7 8">
    <name type="scientific">Chironomus riparius</name>
    <dbReference type="NCBI Taxonomy" id="315576"/>
    <lineage>
        <taxon>Eukaryota</taxon>
        <taxon>Metazoa</taxon>
        <taxon>Ecdysozoa</taxon>
        <taxon>Arthropoda</taxon>
        <taxon>Hexapoda</taxon>
        <taxon>Insecta</taxon>
        <taxon>Pterygota</taxon>
        <taxon>Neoptera</taxon>
        <taxon>Endopterygota</taxon>
        <taxon>Diptera</taxon>
        <taxon>Nematocera</taxon>
        <taxon>Chironomoidea</taxon>
        <taxon>Chironomidae</taxon>
        <taxon>Chironominae</taxon>
        <taxon>Chironomus</taxon>
    </lineage>
</organism>
<evidence type="ECO:0000256" key="1">
    <source>
        <dbReference type="ARBA" id="ARBA00022723"/>
    </source>
</evidence>
<evidence type="ECO:0000256" key="2">
    <source>
        <dbReference type="ARBA" id="ARBA00022771"/>
    </source>
</evidence>
<dbReference type="GO" id="GO:0005634">
    <property type="term" value="C:nucleus"/>
    <property type="evidence" value="ECO:0007669"/>
    <property type="project" value="InterPro"/>
</dbReference>
<keyword evidence="2 4" id="KW-0863">Zinc-finger</keyword>
<keyword evidence="3 4" id="KW-0862">Zinc</keyword>
<feature type="binding site" evidence="4">
    <location>
        <position position="5"/>
    </location>
    <ligand>
        <name>Zn(2+)</name>
        <dbReference type="ChEBI" id="CHEBI:29105"/>
    </ligand>
</feature>
<dbReference type="Proteomes" id="UP001153620">
    <property type="component" value="Chromosome 4"/>
</dbReference>
<gene>
    <name evidence="7" type="ORF">CHIRRI_LOCUS14795</name>
</gene>
<feature type="binding site" evidence="4">
    <location>
        <position position="53"/>
    </location>
    <ligand>
        <name>Zn(2+)</name>
        <dbReference type="ChEBI" id="CHEBI:29105"/>
    </ligand>
</feature>
<protein>
    <recommendedName>
        <fullName evidence="6">ZAD domain-containing protein</fullName>
    </recommendedName>
</protein>
<dbReference type="EMBL" id="OU895880">
    <property type="protein sequence ID" value="CAG9811988.1"/>
    <property type="molecule type" value="Genomic_DNA"/>
</dbReference>
<name>A0A9N9SBS0_9DIPT</name>
<dbReference type="OrthoDB" id="7765040at2759"/>
<evidence type="ECO:0000256" key="5">
    <source>
        <dbReference type="SAM" id="MobiDB-lite"/>
    </source>
</evidence>
<sequence length="286" mass="32680">MENLCRLCSSQSPTSTSVFSIKNGRLLLDMITIICPVKIDISDTLPKTICSLCLRIVLDAVDLRERSILSDLSLRTRCLGGKFVDVSKTIENYRNNYDGSEKRHLDELKSRKSQDPSNFSIPTDPIKIEEEKVESNVINFVEESQTSHEDYSSYDNDQNFNDDQSEFTNYEPPSKLLKTDDSRCENCNCHKASVINHELNEKIKQYFRKPLQKGGKWKCHICQKEYAGHLNNMKEHLSIIHKDIAQMLGLTMKIRARNKDKMSSDAKSDNSGDGSFSDFVLHNNSN</sequence>
<evidence type="ECO:0000313" key="8">
    <source>
        <dbReference type="Proteomes" id="UP001153620"/>
    </source>
</evidence>
<keyword evidence="8" id="KW-1185">Reference proteome</keyword>
<evidence type="ECO:0000313" key="7">
    <source>
        <dbReference type="EMBL" id="CAG9811988.1"/>
    </source>
</evidence>
<keyword evidence="1 4" id="KW-0479">Metal-binding</keyword>
<dbReference type="Gene3D" id="3.40.1800.20">
    <property type="match status" value="1"/>
</dbReference>
<accession>A0A9N9SBS0</accession>
<reference evidence="7" key="1">
    <citation type="submission" date="2022-01" db="EMBL/GenBank/DDBJ databases">
        <authorList>
            <person name="King R."/>
        </authorList>
    </citation>
    <scope>NUCLEOTIDE SEQUENCE</scope>
</reference>
<feature type="region of interest" description="Disordered" evidence="5">
    <location>
        <begin position="104"/>
        <end position="124"/>
    </location>
</feature>
<evidence type="ECO:0000256" key="3">
    <source>
        <dbReference type="ARBA" id="ARBA00022833"/>
    </source>
</evidence>
<dbReference type="GO" id="GO:0008270">
    <property type="term" value="F:zinc ion binding"/>
    <property type="evidence" value="ECO:0007669"/>
    <property type="project" value="UniProtKB-UniRule"/>
</dbReference>
<proteinExistence type="predicted"/>
<evidence type="ECO:0000259" key="6">
    <source>
        <dbReference type="PROSITE" id="PS51915"/>
    </source>
</evidence>
<evidence type="ECO:0000256" key="4">
    <source>
        <dbReference type="PROSITE-ProRule" id="PRU01263"/>
    </source>
</evidence>
<dbReference type="PROSITE" id="PS51915">
    <property type="entry name" value="ZAD"/>
    <property type="match status" value="1"/>
</dbReference>
<dbReference type="AlphaFoldDB" id="A0A9N9SBS0"/>